<keyword evidence="5" id="KW-0349">Heme</keyword>
<accession>A0A443LAP1</accession>
<keyword evidence="10" id="KW-0408">Iron</keyword>
<sequence>MRELPTTFSLPQRVLHWAMVGLILFNLLLPQGMGGRGLDIGVVPPAFVHVMVGSAVLVLGLLRLLLRLIDGVPPEPCGAPKVFRRLARFGQWVFYALFFAMPLSGLIGLYGGSAAALMLHGQVLRWLWWLLIAGHVSLALAHQFLWKTDMLGKMLRG</sequence>
<dbReference type="InterPro" id="IPR016174">
    <property type="entry name" value="Di-haem_cyt_TM"/>
</dbReference>
<gene>
    <name evidence="15" type="ORF">EOW65_14090</name>
</gene>
<evidence type="ECO:0000313" key="15">
    <source>
        <dbReference type="EMBL" id="RWR46248.1"/>
    </source>
</evidence>
<evidence type="ECO:0000256" key="6">
    <source>
        <dbReference type="ARBA" id="ARBA00022692"/>
    </source>
</evidence>
<evidence type="ECO:0000256" key="4">
    <source>
        <dbReference type="ARBA" id="ARBA00022475"/>
    </source>
</evidence>
<dbReference type="GO" id="GO:0020037">
    <property type="term" value="F:heme binding"/>
    <property type="evidence" value="ECO:0007669"/>
    <property type="project" value="TreeGrafter"/>
</dbReference>
<evidence type="ECO:0000256" key="10">
    <source>
        <dbReference type="ARBA" id="ARBA00023004"/>
    </source>
</evidence>
<evidence type="ECO:0000259" key="14">
    <source>
        <dbReference type="Pfam" id="PF01292"/>
    </source>
</evidence>
<proteinExistence type="inferred from homology"/>
<dbReference type="InterPro" id="IPR011577">
    <property type="entry name" value="Cyt_b561_bac/Ni-Hgenase"/>
</dbReference>
<dbReference type="GO" id="GO:0022904">
    <property type="term" value="P:respiratory electron transport chain"/>
    <property type="evidence" value="ECO:0007669"/>
    <property type="project" value="InterPro"/>
</dbReference>
<feature type="transmembrane region" description="Helical" evidence="13">
    <location>
        <begin position="14"/>
        <end position="34"/>
    </location>
</feature>
<dbReference type="Proteomes" id="UP000286594">
    <property type="component" value="Unassembled WGS sequence"/>
</dbReference>
<evidence type="ECO:0000256" key="3">
    <source>
        <dbReference type="ARBA" id="ARBA00022448"/>
    </source>
</evidence>
<evidence type="ECO:0000256" key="9">
    <source>
        <dbReference type="ARBA" id="ARBA00022989"/>
    </source>
</evidence>
<dbReference type="InterPro" id="IPR052168">
    <property type="entry name" value="Cytochrome_b561_oxidase"/>
</dbReference>
<dbReference type="SUPFAM" id="SSF81342">
    <property type="entry name" value="Transmembrane di-heme cytochromes"/>
    <property type="match status" value="1"/>
</dbReference>
<evidence type="ECO:0000256" key="1">
    <source>
        <dbReference type="ARBA" id="ARBA00001970"/>
    </source>
</evidence>
<dbReference type="Pfam" id="PF01292">
    <property type="entry name" value="Ni_hydr_CYTB"/>
    <property type="match status" value="1"/>
</dbReference>
<keyword evidence="4" id="KW-1003">Cell membrane</keyword>
<keyword evidence="7" id="KW-0479">Metal-binding</keyword>
<evidence type="ECO:0000256" key="12">
    <source>
        <dbReference type="ARBA" id="ARBA00037975"/>
    </source>
</evidence>
<reference evidence="15 16" key="1">
    <citation type="submission" date="2019-01" db="EMBL/GenBank/DDBJ databases">
        <title>Sinorhodobacter populi sp. nov. isolated from the symptomatic bark tissue of Populus euramericana canker.</title>
        <authorList>
            <person name="Xu G."/>
        </authorList>
    </citation>
    <scope>NUCLEOTIDE SEQUENCE [LARGE SCALE GENOMIC DNA]</scope>
    <source>
        <strain evidence="15 16">CCTCC AB2012026</strain>
    </source>
</reference>
<comment type="caution">
    <text evidence="15">The sequence shown here is derived from an EMBL/GenBank/DDBJ whole genome shotgun (WGS) entry which is preliminary data.</text>
</comment>
<dbReference type="GO" id="GO:0009055">
    <property type="term" value="F:electron transfer activity"/>
    <property type="evidence" value="ECO:0007669"/>
    <property type="project" value="InterPro"/>
</dbReference>
<keyword evidence="9 13" id="KW-1133">Transmembrane helix</keyword>
<keyword evidence="6 13" id="KW-0812">Transmembrane</keyword>
<dbReference type="PANTHER" id="PTHR30529">
    <property type="entry name" value="CYTOCHROME B561"/>
    <property type="match status" value="1"/>
</dbReference>
<dbReference type="GO" id="GO:0005886">
    <property type="term" value="C:plasma membrane"/>
    <property type="evidence" value="ECO:0007669"/>
    <property type="project" value="UniProtKB-SubCell"/>
</dbReference>
<evidence type="ECO:0000256" key="7">
    <source>
        <dbReference type="ARBA" id="ARBA00022723"/>
    </source>
</evidence>
<comment type="subcellular location">
    <subcellularLocation>
        <location evidence="2">Cell membrane</location>
        <topology evidence="2">Multi-pass membrane protein</topology>
    </subcellularLocation>
</comment>
<comment type="similarity">
    <text evidence="12">Belongs to the cytochrome b561 family.</text>
</comment>
<organism evidence="15 16">
    <name type="scientific">Paenirhodobacter ferrireducens</name>
    <dbReference type="NCBI Taxonomy" id="1215032"/>
    <lineage>
        <taxon>Bacteria</taxon>
        <taxon>Pseudomonadati</taxon>
        <taxon>Pseudomonadota</taxon>
        <taxon>Alphaproteobacteria</taxon>
        <taxon>Rhodobacterales</taxon>
        <taxon>Rhodobacter group</taxon>
        <taxon>Paenirhodobacter</taxon>
    </lineage>
</organism>
<evidence type="ECO:0000256" key="5">
    <source>
        <dbReference type="ARBA" id="ARBA00022617"/>
    </source>
</evidence>
<protein>
    <submittedName>
        <fullName evidence="15">Cytochrome b</fullName>
    </submittedName>
</protein>
<evidence type="ECO:0000256" key="2">
    <source>
        <dbReference type="ARBA" id="ARBA00004651"/>
    </source>
</evidence>
<feature type="transmembrane region" description="Helical" evidence="13">
    <location>
        <begin position="92"/>
        <end position="120"/>
    </location>
</feature>
<evidence type="ECO:0000256" key="11">
    <source>
        <dbReference type="ARBA" id="ARBA00023136"/>
    </source>
</evidence>
<keyword evidence="3" id="KW-0813">Transport</keyword>
<evidence type="ECO:0000256" key="8">
    <source>
        <dbReference type="ARBA" id="ARBA00022982"/>
    </source>
</evidence>
<keyword evidence="11 13" id="KW-0472">Membrane</keyword>
<keyword evidence="8" id="KW-0249">Electron transport</keyword>
<dbReference type="EMBL" id="SAVB01000020">
    <property type="protein sequence ID" value="RWR46248.1"/>
    <property type="molecule type" value="Genomic_DNA"/>
</dbReference>
<dbReference type="PANTHER" id="PTHR30529:SF7">
    <property type="entry name" value="CYTOCHROME B561 BACTERIAL_NI-HYDROGENASE DOMAIN-CONTAINING PROTEIN"/>
    <property type="match status" value="1"/>
</dbReference>
<feature type="domain" description="Cytochrome b561 bacterial/Ni-hydrogenase" evidence="14">
    <location>
        <begin position="8"/>
        <end position="157"/>
    </location>
</feature>
<feature type="transmembrane region" description="Helical" evidence="13">
    <location>
        <begin position="126"/>
        <end position="146"/>
    </location>
</feature>
<dbReference type="AlphaFoldDB" id="A0A443LAP1"/>
<feature type="transmembrane region" description="Helical" evidence="13">
    <location>
        <begin position="46"/>
        <end position="66"/>
    </location>
</feature>
<dbReference type="OrthoDB" id="8156287at2"/>
<keyword evidence="16" id="KW-1185">Reference proteome</keyword>
<name>A0A443LAP1_9RHOB</name>
<dbReference type="RefSeq" id="WP_128150490.1">
    <property type="nucleotide sequence ID" value="NZ_SAVB01000020.1"/>
</dbReference>
<evidence type="ECO:0000256" key="13">
    <source>
        <dbReference type="SAM" id="Phobius"/>
    </source>
</evidence>
<evidence type="ECO:0000313" key="16">
    <source>
        <dbReference type="Proteomes" id="UP000286594"/>
    </source>
</evidence>
<comment type="cofactor">
    <cofactor evidence="1">
        <name>heme b</name>
        <dbReference type="ChEBI" id="CHEBI:60344"/>
    </cofactor>
</comment>
<dbReference type="GO" id="GO:0046872">
    <property type="term" value="F:metal ion binding"/>
    <property type="evidence" value="ECO:0007669"/>
    <property type="project" value="UniProtKB-KW"/>
</dbReference>